<dbReference type="EMBL" id="ABEU02000007">
    <property type="status" value="NOT_ANNOTATED_CDS"/>
    <property type="molecule type" value="Genomic_DNA"/>
</dbReference>
<dbReference type="InParanoid" id="A0A7I3Z4P9"/>
<protein>
    <submittedName>
        <fullName evidence="1">Uncharacterized protein</fullName>
    </submittedName>
</protein>
<reference evidence="1" key="3">
    <citation type="submission" date="2020-12" db="UniProtKB">
        <authorList>
            <consortium name="EnsemblPlants"/>
        </authorList>
    </citation>
    <scope>IDENTIFICATION</scope>
</reference>
<dbReference type="AlphaFoldDB" id="A0A7I3Z4P9"/>
<organism evidence="1 2">
    <name type="scientific">Physcomitrium patens</name>
    <name type="common">Spreading-leaved earth moss</name>
    <name type="synonym">Physcomitrella patens</name>
    <dbReference type="NCBI Taxonomy" id="3218"/>
    <lineage>
        <taxon>Eukaryota</taxon>
        <taxon>Viridiplantae</taxon>
        <taxon>Streptophyta</taxon>
        <taxon>Embryophyta</taxon>
        <taxon>Bryophyta</taxon>
        <taxon>Bryophytina</taxon>
        <taxon>Bryopsida</taxon>
        <taxon>Funariidae</taxon>
        <taxon>Funariales</taxon>
        <taxon>Funariaceae</taxon>
        <taxon>Physcomitrium</taxon>
    </lineage>
</organism>
<accession>A0A7I3Z4P9</accession>
<dbReference type="Proteomes" id="UP000006727">
    <property type="component" value="Chromosome 7"/>
</dbReference>
<proteinExistence type="predicted"/>
<dbReference type="Gramene" id="Pp3c7_15650V3.1">
    <property type="protein sequence ID" value="PAC:32922963.CDS.1"/>
    <property type="gene ID" value="Pp3c7_15650"/>
</dbReference>
<sequence>FINWLDSCTSLQTNEAHSSELLSTDKLDLDSERHDFSVQNKRMLLTIGKVFVVVFEDDWFMFCVLLWHTGLVSPPCCGSPYCGLHTDSFDVAL</sequence>
<name>A0A7I3Z4P9_PHYPA</name>
<keyword evidence="2" id="KW-1185">Reference proteome</keyword>
<reference evidence="1 2" key="2">
    <citation type="journal article" date="2018" name="Plant J.">
        <title>The Physcomitrella patens chromosome-scale assembly reveals moss genome structure and evolution.</title>
        <authorList>
            <person name="Lang D."/>
            <person name="Ullrich K.K."/>
            <person name="Murat F."/>
            <person name="Fuchs J."/>
            <person name="Jenkins J."/>
            <person name="Haas F.B."/>
            <person name="Piednoel M."/>
            <person name="Gundlach H."/>
            <person name="Van Bel M."/>
            <person name="Meyberg R."/>
            <person name="Vives C."/>
            <person name="Morata J."/>
            <person name="Symeonidi A."/>
            <person name="Hiss M."/>
            <person name="Muchero W."/>
            <person name="Kamisugi Y."/>
            <person name="Saleh O."/>
            <person name="Blanc G."/>
            <person name="Decker E.L."/>
            <person name="van Gessel N."/>
            <person name="Grimwood J."/>
            <person name="Hayes R.D."/>
            <person name="Graham S.W."/>
            <person name="Gunter L.E."/>
            <person name="McDaniel S.F."/>
            <person name="Hoernstein S.N.W."/>
            <person name="Larsson A."/>
            <person name="Li F.W."/>
            <person name="Perroud P.F."/>
            <person name="Phillips J."/>
            <person name="Ranjan P."/>
            <person name="Rokshar D.S."/>
            <person name="Rothfels C.J."/>
            <person name="Schneider L."/>
            <person name="Shu S."/>
            <person name="Stevenson D.W."/>
            <person name="Thummler F."/>
            <person name="Tillich M."/>
            <person name="Villarreal Aguilar J.C."/>
            <person name="Widiez T."/>
            <person name="Wong G.K."/>
            <person name="Wymore A."/>
            <person name="Zhang Y."/>
            <person name="Zimmer A.D."/>
            <person name="Quatrano R.S."/>
            <person name="Mayer K.F.X."/>
            <person name="Goodstein D."/>
            <person name="Casacuberta J.M."/>
            <person name="Vandepoele K."/>
            <person name="Reski R."/>
            <person name="Cuming A.C."/>
            <person name="Tuskan G.A."/>
            <person name="Maumus F."/>
            <person name="Salse J."/>
            <person name="Schmutz J."/>
            <person name="Rensing S.A."/>
        </authorList>
    </citation>
    <scope>NUCLEOTIDE SEQUENCE [LARGE SCALE GENOMIC DNA]</scope>
    <source>
        <strain evidence="1 2">cv. Gransden 2004</strain>
    </source>
</reference>
<reference evidence="1 2" key="1">
    <citation type="journal article" date="2008" name="Science">
        <title>The Physcomitrella genome reveals evolutionary insights into the conquest of land by plants.</title>
        <authorList>
            <person name="Rensing S."/>
            <person name="Lang D."/>
            <person name="Zimmer A."/>
            <person name="Terry A."/>
            <person name="Salamov A."/>
            <person name="Shapiro H."/>
            <person name="Nishiyama T."/>
            <person name="Perroud P.-F."/>
            <person name="Lindquist E."/>
            <person name="Kamisugi Y."/>
            <person name="Tanahashi T."/>
            <person name="Sakakibara K."/>
            <person name="Fujita T."/>
            <person name="Oishi K."/>
            <person name="Shin-I T."/>
            <person name="Kuroki Y."/>
            <person name="Toyoda A."/>
            <person name="Suzuki Y."/>
            <person name="Hashimoto A."/>
            <person name="Yamaguchi K."/>
            <person name="Sugano A."/>
            <person name="Kohara Y."/>
            <person name="Fujiyama A."/>
            <person name="Anterola A."/>
            <person name="Aoki S."/>
            <person name="Ashton N."/>
            <person name="Barbazuk W.B."/>
            <person name="Barker E."/>
            <person name="Bennetzen J."/>
            <person name="Bezanilla M."/>
            <person name="Blankenship R."/>
            <person name="Cho S.H."/>
            <person name="Dutcher S."/>
            <person name="Estelle M."/>
            <person name="Fawcett J.A."/>
            <person name="Gundlach H."/>
            <person name="Hanada K."/>
            <person name="Heyl A."/>
            <person name="Hicks K.A."/>
            <person name="Hugh J."/>
            <person name="Lohr M."/>
            <person name="Mayer K."/>
            <person name="Melkozernov A."/>
            <person name="Murata T."/>
            <person name="Nelson D."/>
            <person name="Pils B."/>
            <person name="Prigge M."/>
            <person name="Reiss B."/>
            <person name="Renner T."/>
            <person name="Rombauts S."/>
            <person name="Rushton P."/>
            <person name="Sanderfoot A."/>
            <person name="Schween G."/>
            <person name="Shiu S.-H."/>
            <person name="Stueber K."/>
            <person name="Theodoulou F.L."/>
            <person name="Tu H."/>
            <person name="Van de Peer Y."/>
            <person name="Verrier P.J."/>
            <person name="Waters E."/>
            <person name="Wood A."/>
            <person name="Yang L."/>
            <person name="Cove D."/>
            <person name="Cuming A."/>
            <person name="Hasebe M."/>
            <person name="Lucas S."/>
            <person name="Mishler D.B."/>
            <person name="Reski R."/>
            <person name="Grigoriev I."/>
            <person name="Quatrano R.S."/>
            <person name="Boore J.L."/>
        </authorList>
    </citation>
    <scope>NUCLEOTIDE SEQUENCE [LARGE SCALE GENOMIC DNA]</scope>
    <source>
        <strain evidence="1 2">cv. Gransden 2004</strain>
    </source>
</reference>
<evidence type="ECO:0000313" key="2">
    <source>
        <dbReference type="Proteomes" id="UP000006727"/>
    </source>
</evidence>
<evidence type="ECO:0000313" key="1">
    <source>
        <dbReference type="EnsemblPlants" id="PAC:32922963.CDS.1"/>
    </source>
</evidence>
<dbReference type="EnsemblPlants" id="Pp3c7_15650V3.1">
    <property type="protein sequence ID" value="PAC:32922963.CDS.1"/>
    <property type="gene ID" value="Pp3c7_15650"/>
</dbReference>